<evidence type="ECO:0000313" key="4">
    <source>
        <dbReference type="Proteomes" id="UP000823937"/>
    </source>
</evidence>
<comment type="caution">
    <text evidence="3">The sequence shown here is derived from an EMBL/GenBank/DDBJ whole genome shotgun (WGS) entry which is preliminary data.</text>
</comment>
<keyword evidence="1" id="KW-0472">Membrane</keyword>
<reference evidence="3" key="1">
    <citation type="journal article" date="2021" name="PeerJ">
        <title>Extensive microbial diversity within the chicken gut microbiome revealed by metagenomics and culture.</title>
        <authorList>
            <person name="Gilroy R."/>
            <person name="Ravi A."/>
            <person name="Getino M."/>
            <person name="Pursley I."/>
            <person name="Horton D.L."/>
            <person name="Alikhan N.F."/>
            <person name="Baker D."/>
            <person name="Gharbi K."/>
            <person name="Hall N."/>
            <person name="Watson M."/>
            <person name="Adriaenssens E.M."/>
            <person name="Foster-Nyarko E."/>
            <person name="Jarju S."/>
            <person name="Secka A."/>
            <person name="Antonio M."/>
            <person name="Oren A."/>
            <person name="Chaudhuri R.R."/>
            <person name="La Ragione R."/>
            <person name="Hildebrand F."/>
            <person name="Pallen M.J."/>
        </authorList>
    </citation>
    <scope>NUCLEOTIDE SEQUENCE</scope>
    <source>
        <strain evidence="3">CHK169-2315</strain>
    </source>
</reference>
<sequence>MQKLFHNRRYMLFLFFIFICIVSGTTFMLAPYGQTGVLLFILLLFVGAVGLFLGTIASLGVTLVLYFVIGSSYFWATLPASIVIQTEIPFFLLVIWMTGLLLTALFSGVCATRVTILFREKELLEEQIRTVVATDPITGFDNASRLMFELEAEFSRSKRYSRTFSFLMFKMRNYDQFRQLYGEMEERRLLHHLSERIYAHTRKSDMRFRVDKDTFAIILTDTPFEHVHIVQEKIDEDIRTFRLRNNKLVTLTFDYGDSHFDDTLENYEDIFVDAKEQVDQNVS</sequence>
<dbReference type="SUPFAM" id="SSF55073">
    <property type="entry name" value="Nucleotide cyclase"/>
    <property type="match status" value="1"/>
</dbReference>
<dbReference type="Gene3D" id="3.30.70.270">
    <property type="match status" value="1"/>
</dbReference>
<evidence type="ECO:0000259" key="2">
    <source>
        <dbReference type="PROSITE" id="PS50887"/>
    </source>
</evidence>
<dbReference type="EMBL" id="DXHX01000002">
    <property type="protein sequence ID" value="HIV73454.1"/>
    <property type="molecule type" value="Genomic_DNA"/>
</dbReference>
<dbReference type="Proteomes" id="UP000823937">
    <property type="component" value="Unassembled WGS sequence"/>
</dbReference>
<dbReference type="NCBIfam" id="TIGR00254">
    <property type="entry name" value="GGDEF"/>
    <property type="match status" value="1"/>
</dbReference>
<evidence type="ECO:0000313" key="3">
    <source>
        <dbReference type="EMBL" id="HIV73454.1"/>
    </source>
</evidence>
<protein>
    <submittedName>
        <fullName evidence="3">GGDEF domain-containing protein</fullName>
    </submittedName>
</protein>
<keyword evidence="1" id="KW-0812">Transmembrane</keyword>
<dbReference type="InterPro" id="IPR000160">
    <property type="entry name" value="GGDEF_dom"/>
</dbReference>
<accession>A0A9D1PJI8</accession>
<proteinExistence type="predicted"/>
<dbReference type="Pfam" id="PF00990">
    <property type="entry name" value="GGDEF"/>
    <property type="match status" value="1"/>
</dbReference>
<dbReference type="PROSITE" id="PS50887">
    <property type="entry name" value="GGDEF"/>
    <property type="match status" value="1"/>
</dbReference>
<feature type="transmembrane region" description="Helical" evidence="1">
    <location>
        <begin position="12"/>
        <end position="30"/>
    </location>
</feature>
<feature type="transmembrane region" description="Helical" evidence="1">
    <location>
        <begin position="36"/>
        <end position="56"/>
    </location>
</feature>
<name>A0A9D1PJI8_9BACI</name>
<dbReference type="InterPro" id="IPR029787">
    <property type="entry name" value="Nucleotide_cyclase"/>
</dbReference>
<dbReference type="InterPro" id="IPR043128">
    <property type="entry name" value="Rev_trsase/Diguanyl_cyclase"/>
</dbReference>
<gene>
    <name evidence="3" type="ORF">H9895_00055</name>
</gene>
<keyword evidence="1" id="KW-1133">Transmembrane helix</keyword>
<dbReference type="SMART" id="SM00267">
    <property type="entry name" value="GGDEF"/>
    <property type="match status" value="1"/>
</dbReference>
<reference evidence="3" key="2">
    <citation type="submission" date="2021-04" db="EMBL/GenBank/DDBJ databases">
        <authorList>
            <person name="Gilroy R."/>
        </authorList>
    </citation>
    <scope>NUCLEOTIDE SEQUENCE</scope>
    <source>
        <strain evidence="3">CHK169-2315</strain>
    </source>
</reference>
<evidence type="ECO:0000256" key="1">
    <source>
        <dbReference type="SAM" id="Phobius"/>
    </source>
</evidence>
<feature type="transmembrane region" description="Helical" evidence="1">
    <location>
        <begin position="63"/>
        <end position="84"/>
    </location>
</feature>
<dbReference type="AlphaFoldDB" id="A0A9D1PJI8"/>
<feature type="transmembrane region" description="Helical" evidence="1">
    <location>
        <begin position="90"/>
        <end position="111"/>
    </location>
</feature>
<organism evidence="3 4">
    <name type="scientific">Candidatus Pseudogracilibacillus intestinigallinarum</name>
    <dbReference type="NCBI Taxonomy" id="2838742"/>
    <lineage>
        <taxon>Bacteria</taxon>
        <taxon>Bacillati</taxon>
        <taxon>Bacillota</taxon>
        <taxon>Bacilli</taxon>
        <taxon>Bacillales</taxon>
        <taxon>Bacillaceae</taxon>
        <taxon>Pseudogracilibacillus</taxon>
    </lineage>
</organism>
<feature type="domain" description="GGDEF" evidence="2">
    <location>
        <begin position="162"/>
        <end position="283"/>
    </location>
</feature>